<organism evidence="2 3">
    <name type="scientific">Ficus carica</name>
    <name type="common">Common fig</name>
    <dbReference type="NCBI Taxonomy" id="3494"/>
    <lineage>
        <taxon>Eukaryota</taxon>
        <taxon>Viridiplantae</taxon>
        <taxon>Streptophyta</taxon>
        <taxon>Embryophyta</taxon>
        <taxon>Tracheophyta</taxon>
        <taxon>Spermatophyta</taxon>
        <taxon>Magnoliopsida</taxon>
        <taxon>eudicotyledons</taxon>
        <taxon>Gunneridae</taxon>
        <taxon>Pentapetalae</taxon>
        <taxon>rosids</taxon>
        <taxon>fabids</taxon>
        <taxon>Rosales</taxon>
        <taxon>Moraceae</taxon>
        <taxon>Ficeae</taxon>
        <taxon>Ficus</taxon>
    </lineage>
</organism>
<evidence type="ECO:0000256" key="1">
    <source>
        <dbReference type="SAM" id="MobiDB-lite"/>
    </source>
</evidence>
<gene>
    <name evidence="2" type="ORF">TIFTF001_032948</name>
</gene>
<dbReference type="Proteomes" id="UP001187192">
    <property type="component" value="Unassembled WGS sequence"/>
</dbReference>
<comment type="caution">
    <text evidence="2">The sequence shown here is derived from an EMBL/GenBank/DDBJ whole genome shotgun (WGS) entry which is preliminary data.</text>
</comment>
<name>A0AA88DY55_FICCA</name>
<proteinExistence type="predicted"/>
<feature type="region of interest" description="Disordered" evidence="1">
    <location>
        <begin position="43"/>
        <end position="80"/>
    </location>
</feature>
<sequence length="80" mass="8569">MFRSLLGFRGIVSCSRLGSYRDRLLVVEAIAEVDGSTVIPKADVEASTSARESSKSSISSTTSASTIRPCLYPSRARSEP</sequence>
<feature type="compositionally biased region" description="Low complexity" evidence="1">
    <location>
        <begin position="45"/>
        <end position="68"/>
    </location>
</feature>
<keyword evidence="3" id="KW-1185">Reference proteome</keyword>
<accession>A0AA88DY55</accession>
<protein>
    <submittedName>
        <fullName evidence="2">Uncharacterized protein</fullName>
    </submittedName>
</protein>
<evidence type="ECO:0000313" key="2">
    <source>
        <dbReference type="EMBL" id="GMN63881.1"/>
    </source>
</evidence>
<dbReference type="AlphaFoldDB" id="A0AA88DY55"/>
<evidence type="ECO:0000313" key="3">
    <source>
        <dbReference type="Proteomes" id="UP001187192"/>
    </source>
</evidence>
<dbReference type="EMBL" id="BTGU01000161">
    <property type="protein sequence ID" value="GMN63881.1"/>
    <property type="molecule type" value="Genomic_DNA"/>
</dbReference>
<reference evidence="2" key="1">
    <citation type="submission" date="2023-07" db="EMBL/GenBank/DDBJ databases">
        <title>draft genome sequence of fig (Ficus carica).</title>
        <authorList>
            <person name="Takahashi T."/>
            <person name="Nishimura K."/>
        </authorList>
    </citation>
    <scope>NUCLEOTIDE SEQUENCE</scope>
</reference>